<evidence type="ECO:0000256" key="2">
    <source>
        <dbReference type="SAM" id="Phobius"/>
    </source>
</evidence>
<gene>
    <name evidence="4" type="ORF">MILUP08_41844</name>
</gene>
<reference evidence="5" key="1">
    <citation type="journal article" date="2012" name="J. Bacteriol.">
        <title>Genome Sequence of Micromonospora lupini Lupac 08, Isolated from Root Nodules of Lupinus angustifolius.</title>
        <authorList>
            <person name="Alonso-Vega P."/>
            <person name="Normand P."/>
            <person name="Bacigalupe R."/>
            <person name="Pujic P."/>
            <person name="Lajus A."/>
            <person name="Vallenet D."/>
            <person name="Carro L."/>
            <person name="Coll P."/>
            <person name="Trujillo M.E."/>
        </authorList>
    </citation>
    <scope>NUCLEOTIDE SEQUENCE [LARGE SCALE GENOMIC DNA]</scope>
    <source>
        <strain evidence="5">Lupac 08</strain>
    </source>
</reference>
<dbReference type="AlphaFoldDB" id="I0KZD0"/>
<feature type="region of interest" description="Disordered" evidence="1">
    <location>
        <begin position="260"/>
        <end position="293"/>
    </location>
</feature>
<proteinExistence type="predicted"/>
<protein>
    <recommendedName>
        <fullName evidence="3">MucB/RseB N-terminal domain-containing protein</fullName>
    </recommendedName>
</protein>
<dbReference type="RefSeq" id="WP_007457204.1">
    <property type="nucleotide sequence ID" value="NZ_HF570108.1"/>
</dbReference>
<feature type="compositionally biased region" description="Gly residues" evidence="1">
    <location>
        <begin position="140"/>
        <end position="155"/>
    </location>
</feature>
<dbReference type="OrthoDB" id="4822274at2"/>
<keyword evidence="5" id="KW-1185">Reference proteome</keyword>
<evidence type="ECO:0000313" key="5">
    <source>
        <dbReference type="Proteomes" id="UP000003448"/>
    </source>
</evidence>
<dbReference type="PANTHER" id="PTHR37507:SF2">
    <property type="entry name" value="SPORULATION PROTEIN YDCC"/>
    <property type="match status" value="1"/>
</dbReference>
<dbReference type="InterPro" id="IPR033434">
    <property type="entry name" value="MucB/RseB_N"/>
</dbReference>
<dbReference type="Proteomes" id="UP000003448">
    <property type="component" value="Unassembled WGS sequence"/>
</dbReference>
<sequence>MSILRSRPVLRWLVPAAAGVAVIGGGAAIGTFAAEAEPSLPPRTAAQLLVDLQTSRLEGLSGTVVQRADLGLPPLVGLVPGNDLTTLLTGTHTLRVWYSGPERQRVALLDTLGEQDVIRNGRDVWTWESRGNTARHRTLGGAGTAGKPGGAGTAGKPGHAATPSLPATPQEAADLALGAIDPSTEVSVGRSATVAGRDAYELVLQPRDSDSLVHQLRIAIDAQQHVPLRFEVLAKGSDQPAFEMAFTQVDYRRPDADQFAFNPPPGVTVTEETAERPSAGRPAQAEQRGADPQVRTVGDGWATVLVARLDGTPGKAAAGKPAGATPDADLSKLLGGLPAVRGDWGSGRLLTGKLFSVLLTDDGRVLAGAVTPERLYQVARG</sequence>
<feature type="region of interest" description="Disordered" evidence="1">
    <location>
        <begin position="135"/>
        <end position="165"/>
    </location>
</feature>
<organism evidence="4 5">
    <name type="scientific">Micromonospora lupini str. Lupac 08</name>
    <dbReference type="NCBI Taxonomy" id="1150864"/>
    <lineage>
        <taxon>Bacteria</taxon>
        <taxon>Bacillati</taxon>
        <taxon>Actinomycetota</taxon>
        <taxon>Actinomycetes</taxon>
        <taxon>Micromonosporales</taxon>
        <taxon>Micromonosporaceae</taxon>
        <taxon>Micromonospora</taxon>
    </lineage>
</organism>
<name>I0KZD0_9ACTN</name>
<evidence type="ECO:0000313" key="4">
    <source>
        <dbReference type="EMBL" id="CCH16927.1"/>
    </source>
</evidence>
<evidence type="ECO:0000256" key="1">
    <source>
        <dbReference type="SAM" id="MobiDB-lite"/>
    </source>
</evidence>
<feature type="transmembrane region" description="Helical" evidence="2">
    <location>
        <begin position="12"/>
        <end position="34"/>
    </location>
</feature>
<keyword evidence="2" id="KW-1133">Transmembrane helix</keyword>
<keyword evidence="2" id="KW-0472">Membrane</keyword>
<accession>I0KZD0</accession>
<dbReference type="EMBL" id="CAIE01000016">
    <property type="protein sequence ID" value="CCH16927.1"/>
    <property type="molecule type" value="Genomic_DNA"/>
</dbReference>
<dbReference type="STRING" id="1150864.MILUP08_41844"/>
<comment type="caution">
    <text evidence="4">The sequence shown here is derived from an EMBL/GenBank/DDBJ whole genome shotgun (WGS) entry which is preliminary data.</text>
</comment>
<keyword evidence="2" id="KW-0812">Transmembrane</keyword>
<dbReference type="Pfam" id="PF03888">
    <property type="entry name" value="MucB_RseB"/>
    <property type="match status" value="1"/>
</dbReference>
<dbReference type="eggNOG" id="COG2834">
    <property type="taxonomic scope" value="Bacteria"/>
</dbReference>
<evidence type="ECO:0000259" key="3">
    <source>
        <dbReference type="Pfam" id="PF03888"/>
    </source>
</evidence>
<dbReference type="Gene3D" id="2.50.20.10">
    <property type="entry name" value="Lipoprotein localisation LolA/LolB/LppX"/>
    <property type="match status" value="1"/>
</dbReference>
<feature type="domain" description="MucB/RseB N-terminal" evidence="3">
    <location>
        <begin position="187"/>
        <end position="253"/>
    </location>
</feature>
<dbReference type="InterPro" id="IPR029046">
    <property type="entry name" value="LolA/LolB/LppX"/>
</dbReference>
<dbReference type="SUPFAM" id="SSF89392">
    <property type="entry name" value="Prokaryotic lipoproteins and lipoprotein localization factors"/>
    <property type="match status" value="1"/>
</dbReference>
<dbReference type="InterPro" id="IPR052944">
    <property type="entry name" value="Sporulation_related"/>
</dbReference>
<dbReference type="PANTHER" id="PTHR37507">
    <property type="entry name" value="SPORULATION PROTEIN YDCC"/>
    <property type="match status" value="1"/>
</dbReference>